<sequence length="299" mass="30654">MRIFVTGATGWIGTAVTGELLDAGHDVVGLARSDASARTLAARGATPLRGTLDDLGTIKDATAAADGVIHLGFVHDFDRFAESGRIERAVVETIGDTLAGSDRPFLLAAGVAGLTPGRVATEDDVTGAVGPDAPRGGSEALALSFADRGVRSVALRFAASVHGIGDHGFVAELARVAREHGVSGYLGDGANRWPAVHRSDAARLVRLALDDAPAGGVLHAVAEEGVATRDIAEALGRSLDLPVGPVDPADADEHFGWIGRFFALDAPTSSALTRERYGWTPTGPTLLDDIAAGGYLPGA</sequence>
<reference evidence="2 3" key="1">
    <citation type="submission" date="2019-10" db="EMBL/GenBank/DDBJ databases">
        <title>Genome sequence of Luteimicrobium xylanilyticum HY-24.</title>
        <authorList>
            <person name="Kim D.Y."/>
            <person name="Park H.-Y."/>
        </authorList>
    </citation>
    <scope>NUCLEOTIDE SEQUENCE [LARGE SCALE GENOMIC DNA]</scope>
    <source>
        <strain evidence="2 3">HY-24</strain>
    </source>
</reference>
<evidence type="ECO:0000259" key="1">
    <source>
        <dbReference type="Pfam" id="PF01370"/>
    </source>
</evidence>
<dbReference type="PANTHER" id="PTHR48079">
    <property type="entry name" value="PROTEIN YEEZ"/>
    <property type="match status" value="1"/>
</dbReference>
<gene>
    <name evidence="2" type="ORF">KDY119_02256</name>
</gene>
<protein>
    <submittedName>
        <fullName evidence="2">Dihydroflavanol 4-reductase</fullName>
        <ecNumber evidence="2">1.1.1.219</ecNumber>
    </submittedName>
</protein>
<dbReference type="Gene3D" id="3.40.50.720">
    <property type="entry name" value="NAD(P)-binding Rossmann-like Domain"/>
    <property type="match status" value="1"/>
</dbReference>
<dbReference type="GO" id="GO:0005737">
    <property type="term" value="C:cytoplasm"/>
    <property type="evidence" value="ECO:0007669"/>
    <property type="project" value="TreeGrafter"/>
</dbReference>
<dbReference type="KEGG" id="lxl:KDY119_02256"/>
<feature type="domain" description="NAD-dependent epimerase/dehydratase" evidence="1">
    <location>
        <begin position="3"/>
        <end position="77"/>
    </location>
</feature>
<dbReference type="SUPFAM" id="SSF51735">
    <property type="entry name" value="NAD(P)-binding Rossmann-fold domains"/>
    <property type="match status" value="1"/>
</dbReference>
<dbReference type="InterPro" id="IPR001509">
    <property type="entry name" value="Epimerase_deHydtase"/>
</dbReference>
<dbReference type="Proteomes" id="UP000326702">
    <property type="component" value="Chromosome"/>
</dbReference>
<accession>A0A5P9QBC7</accession>
<name>A0A5P9QBC7_9MICO</name>
<dbReference type="EC" id="1.1.1.219" evidence="2"/>
<dbReference type="CDD" id="cd05262">
    <property type="entry name" value="SDR_a7"/>
    <property type="match status" value="1"/>
</dbReference>
<dbReference type="EMBL" id="CP045529">
    <property type="protein sequence ID" value="QFU98737.1"/>
    <property type="molecule type" value="Genomic_DNA"/>
</dbReference>
<dbReference type="GO" id="GO:0045552">
    <property type="term" value="F:dihydroflavanol 4-reductase activity"/>
    <property type="evidence" value="ECO:0007669"/>
    <property type="project" value="UniProtKB-EC"/>
</dbReference>
<proteinExistence type="predicted"/>
<keyword evidence="3" id="KW-1185">Reference proteome</keyword>
<dbReference type="InterPro" id="IPR036291">
    <property type="entry name" value="NAD(P)-bd_dom_sf"/>
</dbReference>
<organism evidence="2 3">
    <name type="scientific">Luteimicrobium xylanilyticum</name>
    <dbReference type="NCBI Taxonomy" id="1133546"/>
    <lineage>
        <taxon>Bacteria</taxon>
        <taxon>Bacillati</taxon>
        <taxon>Actinomycetota</taxon>
        <taxon>Actinomycetes</taxon>
        <taxon>Micrococcales</taxon>
        <taxon>Luteimicrobium</taxon>
    </lineage>
</organism>
<dbReference type="OrthoDB" id="9787292at2"/>
<dbReference type="GO" id="GO:0004029">
    <property type="term" value="F:aldehyde dehydrogenase (NAD+) activity"/>
    <property type="evidence" value="ECO:0007669"/>
    <property type="project" value="TreeGrafter"/>
</dbReference>
<evidence type="ECO:0000313" key="2">
    <source>
        <dbReference type="EMBL" id="QFU98737.1"/>
    </source>
</evidence>
<dbReference type="PANTHER" id="PTHR48079:SF9">
    <property type="entry name" value="PUTATIVE-RELATED"/>
    <property type="match status" value="1"/>
</dbReference>
<dbReference type="AlphaFoldDB" id="A0A5P9QBC7"/>
<dbReference type="RefSeq" id="WP_153022315.1">
    <property type="nucleotide sequence ID" value="NZ_BAABIH010000017.1"/>
</dbReference>
<dbReference type="InterPro" id="IPR051783">
    <property type="entry name" value="NAD(P)-dependent_oxidoreduct"/>
</dbReference>
<keyword evidence="2" id="KW-0560">Oxidoreductase</keyword>
<dbReference type="Pfam" id="PF01370">
    <property type="entry name" value="Epimerase"/>
    <property type="match status" value="1"/>
</dbReference>
<evidence type="ECO:0000313" key="3">
    <source>
        <dbReference type="Proteomes" id="UP000326702"/>
    </source>
</evidence>